<dbReference type="PANTHER" id="PTHR46858">
    <property type="entry name" value="OS05G0521000 PROTEIN"/>
    <property type="match status" value="1"/>
</dbReference>
<dbReference type="GO" id="GO:0008270">
    <property type="term" value="F:zinc ion binding"/>
    <property type="evidence" value="ECO:0007669"/>
    <property type="project" value="UniProtKB-KW"/>
</dbReference>
<feature type="compositionally biased region" description="Basic and acidic residues" evidence="4">
    <location>
        <begin position="331"/>
        <end position="352"/>
    </location>
</feature>
<keyword evidence="6" id="KW-1185">Reference proteome</keyword>
<dbReference type="Gene3D" id="3.30.40.10">
    <property type="entry name" value="Zinc/RING finger domain, C3HC4 (zinc finger)"/>
    <property type="match status" value="1"/>
</dbReference>
<proteinExistence type="predicted"/>
<dbReference type="PANTHER" id="PTHR46858:SF5">
    <property type="entry name" value="E3 UBIQUITIN-PROTEIN LIGASE APD1-RELATED"/>
    <property type="match status" value="1"/>
</dbReference>
<dbReference type="AlphaFoldDB" id="A0AAJ6QW52"/>
<evidence type="ECO:0000259" key="5">
    <source>
        <dbReference type="PROSITE" id="PS51925"/>
    </source>
</evidence>
<dbReference type="Gene3D" id="1.10.245.10">
    <property type="entry name" value="SWIB/MDM2 domain"/>
    <property type="match status" value="1"/>
</dbReference>
<dbReference type="GO" id="GO:0061630">
    <property type="term" value="F:ubiquitin protein ligase activity"/>
    <property type="evidence" value="ECO:0007669"/>
    <property type="project" value="TreeGrafter"/>
</dbReference>
<dbReference type="SUPFAM" id="SSF47592">
    <property type="entry name" value="SWIB/MDM2 domain"/>
    <property type="match status" value="1"/>
</dbReference>
<feature type="domain" description="DM2" evidence="5">
    <location>
        <begin position="34"/>
        <end position="117"/>
    </location>
</feature>
<evidence type="ECO:0000256" key="1">
    <source>
        <dbReference type="ARBA" id="ARBA00022723"/>
    </source>
</evidence>
<dbReference type="GO" id="GO:0010468">
    <property type="term" value="P:regulation of gene expression"/>
    <property type="evidence" value="ECO:0007669"/>
    <property type="project" value="TreeGrafter"/>
</dbReference>
<dbReference type="InterPro" id="IPR003121">
    <property type="entry name" value="SWIB_MDM2_domain"/>
</dbReference>
<feature type="compositionally biased region" description="Polar residues" evidence="4">
    <location>
        <begin position="354"/>
        <end position="363"/>
    </location>
</feature>
<feature type="region of interest" description="Disordered" evidence="4">
    <location>
        <begin position="322"/>
        <end position="363"/>
    </location>
</feature>
<keyword evidence="3" id="KW-0862">Zinc</keyword>
<evidence type="ECO:0000313" key="6">
    <source>
        <dbReference type="Proteomes" id="UP000694867"/>
    </source>
</evidence>
<keyword evidence="1" id="KW-0479">Metal-binding</keyword>
<protein>
    <submittedName>
        <fullName evidence="7">E3 ubiquitin-protein ligase Mdm2</fullName>
    </submittedName>
</protein>
<name>A0AAJ6QW52_9ACAR</name>
<evidence type="ECO:0000256" key="2">
    <source>
        <dbReference type="ARBA" id="ARBA00022771"/>
    </source>
</evidence>
<evidence type="ECO:0000256" key="4">
    <source>
        <dbReference type="SAM" id="MobiDB-lite"/>
    </source>
</evidence>
<dbReference type="KEGG" id="goe:100900324"/>
<sequence>MLALRCSMTDTVSRASQAPSLLPKQVPSSSKLDDFVNMYILDKAFYRILEAYGMPNEPVTFWMILFYLRKHILSKGLFDPSRPDVIKCSGDPLGTLFKRISFTNREAVDLIKRHISPVFTQKLHDVGGNSPNGSNSEVDVLHGVTEAMNCLSDQSSEVDLEIEFSGSDDNDDSSSTTNLSIFEEFHEKSLIKSFVRTESEDEISIASFHSCETEYNEFEPYSEVGSNDDLHSYSSDSDLEIHIVEENIMVESIGYTEGDDFFADSSDCDSSITANKPECPVTNPWFCKCVSDEAKTRNGFCHNCWTAQFGWRKEEDRRIPPSIARRKRKCTKDNEENSPRKVLKVESPEPCDRQTASSPLTEGELSFSQGQLSVDSSSEPSALDLLGSCVMCESRPKNTAIVHGRSAHIVGCYKCSRKIQEKNLKCPQCRRVVERVVRLFL</sequence>
<organism evidence="6 7">
    <name type="scientific">Galendromus occidentalis</name>
    <name type="common">western predatory mite</name>
    <dbReference type="NCBI Taxonomy" id="34638"/>
    <lineage>
        <taxon>Eukaryota</taxon>
        <taxon>Metazoa</taxon>
        <taxon>Ecdysozoa</taxon>
        <taxon>Arthropoda</taxon>
        <taxon>Chelicerata</taxon>
        <taxon>Arachnida</taxon>
        <taxon>Acari</taxon>
        <taxon>Parasitiformes</taxon>
        <taxon>Mesostigmata</taxon>
        <taxon>Gamasina</taxon>
        <taxon>Phytoseioidea</taxon>
        <taxon>Phytoseiidae</taxon>
        <taxon>Typhlodrominae</taxon>
        <taxon>Galendromus</taxon>
    </lineage>
</organism>
<gene>
    <name evidence="7" type="primary">LOC100900324</name>
</gene>
<evidence type="ECO:0000313" key="7">
    <source>
        <dbReference type="RefSeq" id="XP_003747687.1"/>
    </source>
</evidence>
<dbReference type="RefSeq" id="XP_003747687.1">
    <property type="nucleotide sequence ID" value="XM_003747639.1"/>
</dbReference>
<evidence type="ECO:0000256" key="3">
    <source>
        <dbReference type="ARBA" id="ARBA00022833"/>
    </source>
</evidence>
<reference evidence="7" key="1">
    <citation type="submission" date="2025-08" db="UniProtKB">
        <authorList>
            <consortium name="RefSeq"/>
        </authorList>
    </citation>
    <scope>IDENTIFICATION</scope>
</reference>
<dbReference type="GeneID" id="100900324"/>
<dbReference type="GO" id="GO:0016567">
    <property type="term" value="P:protein ubiquitination"/>
    <property type="evidence" value="ECO:0007669"/>
    <property type="project" value="TreeGrafter"/>
</dbReference>
<dbReference type="GO" id="GO:0043066">
    <property type="term" value="P:negative regulation of apoptotic process"/>
    <property type="evidence" value="ECO:0007669"/>
    <property type="project" value="TreeGrafter"/>
</dbReference>
<keyword evidence="2" id="KW-0863">Zinc-finger</keyword>
<dbReference type="Proteomes" id="UP000694867">
    <property type="component" value="Unplaced"/>
</dbReference>
<dbReference type="InterPro" id="IPR036885">
    <property type="entry name" value="SWIB_MDM2_dom_sf"/>
</dbReference>
<dbReference type="Pfam" id="PF13920">
    <property type="entry name" value="zf-C3HC4_3"/>
    <property type="match status" value="1"/>
</dbReference>
<dbReference type="PROSITE" id="PS51925">
    <property type="entry name" value="SWIB_MDM2"/>
    <property type="match status" value="1"/>
</dbReference>
<dbReference type="InterPro" id="IPR013083">
    <property type="entry name" value="Znf_RING/FYVE/PHD"/>
</dbReference>
<accession>A0AAJ6QW52</accession>